<dbReference type="InterPro" id="IPR006401">
    <property type="entry name" value="Rib_reduct_arc"/>
</dbReference>
<dbReference type="RefSeq" id="WP_316966753.1">
    <property type="nucleotide sequence ID" value="NZ_JARFPK010000024.1"/>
</dbReference>
<dbReference type="InterPro" id="IPR024072">
    <property type="entry name" value="DHFR-like_dom_sf"/>
</dbReference>
<protein>
    <recommendedName>
        <fullName evidence="9">2,5-diamino-6-(ribosylamino)-4(3H)-pyrimidinone 5'-phosphate reductase</fullName>
        <ecNumber evidence="9">1.1.1.302</ecNumber>
    </recommendedName>
</protein>
<comment type="similarity">
    <text evidence="2">Belongs to the HTP reductase family.</text>
</comment>
<dbReference type="InterPro" id="IPR011549">
    <property type="entry name" value="RibD_C"/>
</dbReference>
<dbReference type="Pfam" id="PF01872">
    <property type="entry name" value="RibD_C"/>
    <property type="match status" value="1"/>
</dbReference>
<dbReference type="InterPro" id="IPR050765">
    <property type="entry name" value="Riboflavin_Biosynth_HTPR"/>
</dbReference>
<comment type="subunit">
    <text evidence="3">Homodimer.</text>
</comment>
<gene>
    <name evidence="11" type="ORF">P0O15_07495</name>
</gene>
<accession>A0ABT5X8K7</accession>
<reference evidence="11 12" key="1">
    <citation type="submission" date="2023-03" db="EMBL/GenBank/DDBJ databases">
        <title>WGS of Methanotrichaceae archaeon Mx.</title>
        <authorList>
            <person name="Sorokin D.Y."/>
            <person name="Merkel A.Y."/>
        </authorList>
    </citation>
    <scope>NUCLEOTIDE SEQUENCE [LARGE SCALE GENOMIC DNA]</scope>
    <source>
        <strain evidence="11 12">Mx</strain>
    </source>
</reference>
<evidence type="ECO:0000256" key="3">
    <source>
        <dbReference type="ARBA" id="ARBA00011738"/>
    </source>
</evidence>
<comment type="pathway">
    <text evidence="1">Cofactor biosynthesis; riboflavin biosynthesis.</text>
</comment>
<evidence type="ECO:0000256" key="8">
    <source>
        <dbReference type="ARBA" id="ARBA00049020"/>
    </source>
</evidence>
<dbReference type="Proteomes" id="UP001220010">
    <property type="component" value="Unassembled WGS sequence"/>
</dbReference>
<proteinExistence type="inferred from homology"/>
<dbReference type="SUPFAM" id="SSF53597">
    <property type="entry name" value="Dihydrofolate reductase-like"/>
    <property type="match status" value="1"/>
</dbReference>
<evidence type="ECO:0000256" key="2">
    <source>
        <dbReference type="ARBA" id="ARBA00009723"/>
    </source>
</evidence>
<comment type="catalytic activity">
    <reaction evidence="8">
        <text>2,5-diamino-6-(1-D-ribitylamino)pyrimidin-4(3H)-one 5'-phosphate + NADP(+) = 2,5-diamino-6-(1-D-ribosylamino)pyrimidin-4(3H)-one 5'-phosphate + NADPH + H(+)</text>
        <dbReference type="Rhea" id="RHEA:27278"/>
        <dbReference type="ChEBI" id="CHEBI:15378"/>
        <dbReference type="ChEBI" id="CHEBI:57783"/>
        <dbReference type="ChEBI" id="CHEBI:58349"/>
        <dbReference type="ChEBI" id="CHEBI:58890"/>
        <dbReference type="ChEBI" id="CHEBI:59545"/>
        <dbReference type="EC" id="1.1.1.302"/>
    </reaction>
</comment>
<evidence type="ECO:0000313" key="12">
    <source>
        <dbReference type="Proteomes" id="UP001220010"/>
    </source>
</evidence>
<organism evidence="11 12">
    <name type="scientific">Candidatus Methanocrinis natronophilus</name>
    <dbReference type="NCBI Taxonomy" id="3033396"/>
    <lineage>
        <taxon>Archaea</taxon>
        <taxon>Methanobacteriati</taxon>
        <taxon>Methanobacteriota</taxon>
        <taxon>Stenosarchaea group</taxon>
        <taxon>Methanomicrobia</taxon>
        <taxon>Methanotrichales</taxon>
        <taxon>Methanotrichaceae</taxon>
        <taxon>Methanocrinis</taxon>
    </lineage>
</organism>
<dbReference type="PANTHER" id="PTHR38011">
    <property type="entry name" value="DIHYDROFOLATE REDUCTASE FAMILY PROTEIN (AFU_ORTHOLOGUE AFUA_8G06820)"/>
    <property type="match status" value="1"/>
</dbReference>
<dbReference type="EMBL" id="JARFPK010000024">
    <property type="protein sequence ID" value="MDF0591010.1"/>
    <property type="molecule type" value="Genomic_DNA"/>
</dbReference>
<keyword evidence="6 11" id="KW-0560">Oxidoreductase</keyword>
<evidence type="ECO:0000256" key="6">
    <source>
        <dbReference type="ARBA" id="ARBA00023002"/>
    </source>
</evidence>
<evidence type="ECO:0000256" key="5">
    <source>
        <dbReference type="ARBA" id="ARBA00022857"/>
    </source>
</evidence>
<evidence type="ECO:0000313" key="11">
    <source>
        <dbReference type="EMBL" id="MDF0591010.1"/>
    </source>
</evidence>
<dbReference type="GO" id="GO:0016491">
    <property type="term" value="F:oxidoreductase activity"/>
    <property type="evidence" value="ECO:0007669"/>
    <property type="project" value="UniProtKB-KW"/>
</dbReference>
<dbReference type="PANTHER" id="PTHR38011:SF7">
    <property type="entry name" value="2,5-DIAMINO-6-RIBOSYLAMINO-4(3H)-PYRIMIDINONE 5'-PHOSPHATE REDUCTASE"/>
    <property type="match status" value="1"/>
</dbReference>
<keyword evidence="12" id="KW-1185">Reference proteome</keyword>
<sequence length="221" mass="23813">MERPFVIINSAMSADGKISSFQREQVRISGPEDMGRVRGLRAGSDAVMVGVGTVLADDPGLRIKSSDHRKMRKDEGLSEEPLRVVVDSLARTPLGSEVLGKGSILAVSKAAPEERLDLLRDKCEIAVCGDIRVDLPLLLSILHNKGVRRLMVEGGATLNWSLIEAGLVDEISVYVGAMIIGGEGAPTLVDGPGFSTDYPKLSLISADRLDDGVLLRWRVLR</sequence>
<evidence type="ECO:0000256" key="4">
    <source>
        <dbReference type="ARBA" id="ARBA00022619"/>
    </source>
</evidence>
<dbReference type="NCBIfam" id="TIGR01508">
    <property type="entry name" value="rib_reduct_arch"/>
    <property type="match status" value="1"/>
</dbReference>
<name>A0ABT5X8K7_9EURY</name>
<evidence type="ECO:0000256" key="9">
    <source>
        <dbReference type="NCBIfam" id="TIGR01508"/>
    </source>
</evidence>
<comment type="caution">
    <text evidence="11">The sequence shown here is derived from an EMBL/GenBank/DDBJ whole genome shotgun (WGS) entry which is preliminary data.</text>
</comment>
<evidence type="ECO:0000259" key="10">
    <source>
        <dbReference type="Pfam" id="PF01872"/>
    </source>
</evidence>
<evidence type="ECO:0000256" key="7">
    <source>
        <dbReference type="ARBA" id="ARBA00047550"/>
    </source>
</evidence>
<comment type="catalytic activity">
    <reaction evidence="7">
        <text>2,5-diamino-6-(1-D-ribitylamino)pyrimidin-4(3H)-one 5'-phosphate + NAD(+) = 2,5-diamino-6-(1-D-ribosylamino)pyrimidin-4(3H)-one 5'-phosphate + NADH + H(+)</text>
        <dbReference type="Rhea" id="RHEA:27274"/>
        <dbReference type="ChEBI" id="CHEBI:15378"/>
        <dbReference type="ChEBI" id="CHEBI:57540"/>
        <dbReference type="ChEBI" id="CHEBI:57945"/>
        <dbReference type="ChEBI" id="CHEBI:58890"/>
        <dbReference type="ChEBI" id="CHEBI:59545"/>
        <dbReference type="EC" id="1.1.1.302"/>
    </reaction>
</comment>
<dbReference type="Gene3D" id="3.40.430.10">
    <property type="entry name" value="Dihydrofolate Reductase, subunit A"/>
    <property type="match status" value="1"/>
</dbReference>
<dbReference type="InterPro" id="IPR002734">
    <property type="entry name" value="RibDG_C"/>
</dbReference>
<keyword evidence="5" id="KW-0521">NADP</keyword>
<feature type="domain" description="Bacterial bifunctional deaminase-reductase C-terminal" evidence="10">
    <location>
        <begin position="4"/>
        <end position="215"/>
    </location>
</feature>
<keyword evidence="4" id="KW-0686">Riboflavin biosynthesis</keyword>
<dbReference type="EC" id="1.1.1.302" evidence="9"/>
<dbReference type="NCBIfam" id="TIGR00227">
    <property type="entry name" value="ribD_Cterm"/>
    <property type="match status" value="1"/>
</dbReference>
<evidence type="ECO:0000256" key="1">
    <source>
        <dbReference type="ARBA" id="ARBA00005104"/>
    </source>
</evidence>